<keyword evidence="5" id="KW-1185">Reference proteome</keyword>
<dbReference type="InterPro" id="IPR051466">
    <property type="entry name" value="D-amino_acid_metab_enzyme"/>
</dbReference>
<dbReference type="Pfam" id="PF14031">
    <property type="entry name" value="D-ser_dehydrat"/>
    <property type="match status" value="1"/>
</dbReference>
<dbReference type="Gene3D" id="3.20.20.10">
    <property type="entry name" value="Alanine racemase"/>
    <property type="match status" value="1"/>
</dbReference>
<name>A0A8J3IW91_9CHLR</name>
<evidence type="ECO:0000313" key="5">
    <source>
        <dbReference type="Proteomes" id="UP000597444"/>
    </source>
</evidence>
<protein>
    <submittedName>
        <fullName evidence="4">Alanine racemase</fullName>
    </submittedName>
</protein>
<sequence length="369" mass="38758">MSVIGSVIADVDTPALLVDLEKLDANIRRYARAAAEAGVRLRPHIKTHKTLQITEKQLKAGAGGVTAAKLSEAEVFVEAGVNDIFIAYPVVGREKARHAAQLARRCHLIVGVESEQGIRQLSDAAVEAGATIFVRVEIDSGLKRTGVVPEAAEALCRLALAAPGLQLDGIFTFRSTMFAGAPSKDARVLGEQEGQLMVALAEQLRAAGIPIKAVSVGSTPTGFAAARVPGITEVRPGTYVFFDRMTTQVGTSSAQEISLSILASVVSRPAPDMAVIDAGSKVFCGDVIPANAGLAGYGATTDGRGVVVRMSEEHGIVQLADGFAPEIGEKLAFYPNHVCTTVNLSDEVLVVQDGVVQDVWPVVARGKRQ</sequence>
<feature type="domain" description="D-serine dehydratase-like" evidence="3">
    <location>
        <begin position="258"/>
        <end position="352"/>
    </location>
</feature>
<comment type="caution">
    <text evidence="4">The sequence shown here is derived from an EMBL/GenBank/DDBJ whole genome shotgun (WGS) entry which is preliminary data.</text>
</comment>
<evidence type="ECO:0000256" key="1">
    <source>
        <dbReference type="ARBA" id="ARBA00005323"/>
    </source>
</evidence>
<dbReference type="InterPro" id="IPR029066">
    <property type="entry name" value="PLP-binding_barrel"/>
</dbReference>
<dbReference type="InterPro" id="IPR001608">
    <property type="entry name" value="Ala_racemase_N"/>
</dbReference>
<dbReference type="Proteomes" id="UP000597444">
    <property type="component" value="Unassembled WGS sequence"/>
</dbReference>
<proteinExistence type="inferred from homology"/>
<dbReference type="InterPro" id="IPR026956">
    <property type="entry name" value="D-ser_dehydrat-like_dom"/>
</dbReference>
<evidence type="ECO:0000259" key="3">
    <source>
        <dbReference type="SMART" id="SM01119"/>
    </source>
</evidence>
<dbReference type="SMART" id="SM01119">
    <property type="entry name" value="D-ser_dehydrat"/>
    <property type="match status" value="1"/>
</dbReference>
<dbReference type="InterPro" id="IPR042208">
    <property type="entry name" value="D-ser_dehydrat-like_sf"/>
</dbReference>
<reference evidence="4" key="1">
    <citation type="submission" date="2020-10" db="EMBL/GenBank/DDBJ databases">
        <title>Taxonomic study of unclassified bacteria belonging to the class Ktedonobacteria.</title>
        <authorList>
            <person name="Yabe S."/>
            <person name="Wang C.M."/>
            <person name="Zheng Y."/>
            <person name="Sakai Y."/>
            <person name="Cavaletti L."/>
            <person name="Monciardini P."/>
            <person name="Donadio S."/>
        </authorList>
    </citation>
    <scope>NUCLEOTIDE SEQUENCE</scope>
    <source>
        <strain evidence="4">ID150040</strain>
    </source>
</reference>
<evidence type="ECO:0000313" key="4">
    <source>
        <dbReference type="EMBL" id="GHO99665.1"/>
    </source>
</evidence>
<accession>A0A8J3IW91</accession>
<organism evidence="4 5">
    <name type="scientific">Reticulibacter mediterranei</name>
    <dbReference type="NCBI Taxonomy" id="2778369"/>
    <lineage>
        <taxon>Bacteria</taxon>
        <taxon>Bacillati</taxon>
        <taxon>Chloroflexota</taxon>
        <taxon>Ktedonobacteria</taxon>
        <taxon>Ktedonobacterales</taxon>
        <taxon>Reticulibacteraceae</taxon>
        <taxon>Reticulibacter</taxon>
    </lineage>
</organism>
<dbReference type="Pfam" id="PF01168">
    <property type="entry name" value="Ala_racemase_N"/>
    <property type="match status" value="1"/>
</dbReference>
<dbReference type="SUPFAM" id="SSF51419">
    <property type="entry name" value="PLP-binding barrel"/>
    <property type="match status" value="1"/>
</dbReference>
<gene>
    <name evidence="4" type="ORF">KSF_097130</name>
</gene>
<dbReference type="GO" id="GO:0008721">
    <property type="term" value="F:D-serine ammonia-lyase activity"/>
    <property type="evidence" value="ECO:0007669"/>
    <property type="project" value="TreeGrafter"/>
</dbReference>
<dbReference type="PANTHER" id="PTHR28004:SF2">
    <property type="entry name" value="D-SERINE DEHYDRATASE"/>
    <property type="match status" value="1"/>
</dbReference>
<dbReference type="RefSeq" id="WP_220210298.1">
    <property type="nucleotide sequence ID" value="NZ_BNJK01000002.1"/>
</dbReference>
<keyword evidence="2" id="KW-0456">Lyase</keyword>
<dbReference type="PANTHER" id="PTHR28004">
    <property type="entry name" value="ZGC:162816-RELATED"/>
    <property type="match status" value="1"/>
</dbReference>
<dbReference type="GO" id="GO:0036088">
    <property type="term" value="P:D-serine catabolic process"/>
    <property type="evidence" value="ECO:0007669"/>
    <property type="project" value="TreeGrafter"/>
</dbReference>
<dbReference type="EMBL" id="BNJK01000002">
    <property type="protein sequence ID" value="GHO99665.1"/>
    <property type="molecule type" value="Genomic_DNA"/>
</dbReference>
<evidence type="ECO:0000256" key="2">
    <source>
        <dbReference type="ARBA" id="ARBA00023239"/>
    </source>
</evidence>
<comment type="similarity">
    <text evidence="1">Belongs to the DSD1 family.</text>
</comment>
<dbReference type="AlphaFoldDB" id="A0A8J3IW91"/>
<dbReference type="Gene3D" id="2.40.37.20">
    <property type="entry name" value="D-serine dehydratase-like domain"/>
    <property type="match status" value="1"/>
</dbReference>